<dbReference type="InterPro" id="IPR000871">
    <property type="entry name" value="Beta-lactam_class-A"/>
</dbReference>
<feature type="domain" description="Beta-lactamase class A catalytic" evidence="1">
    <location>
        <begin position="30"/>
        <end position="232"/>
    </location>
</feature>
<keyword evidence="2" id="KW-0378">Hydrolase</keyword>
<dbReference type="Gene3D" id="3.40.710.10">
    <property type="entry name" value="DD-peptidase/beta-lactamase superfamily"/>
    <property type="match status" value="1"/>
</dbReference>
<reference evidence="2 3" key="1">
    <citation type="submission" date="2021-01" db="EMBL/GenBank/DDBJ databases">
        <title>Genomic Encyclopedia of Type Strains, Phase IV (KMG-IV): sequencing the most valuable type-strain genomes for metagenomic binning, comparative biology and taxonomic classification.</title>
        <authorList>
            <person name="Goeker M."/>
        </authorList>
    </citation>
    <scope>NUCLEOTIDE SEQUENCE [LARGE SCALE GENOMIC DNA]</scope>
    <source>
        <strain evidence="2 3">DSM 104297</strain>
    </source>
</reference>
<dbReference type="InterPro" id="IPR045155">
    <property type="entry name" value="Beta-lactam_cat"/>
</dbReference>
<dbReference type="SUPFAM" id="SSF56601">
    <property type="entry name" value="beta-lactamase/transpeptidase-like"/>
    <property type="match status" value="1"/>
</dbReference>
<proteinExistence type="predicted"/>
<dbReference type="Pfam" id="PF13354">
    <property type="entry name" value="Beta-lactamase2"/>
    <property type="match status" value="1"/>
</dbReference>
<dbReference type="Proteomes" id="UP000809829">
    <property type="component" value="Unassembled WGS sequence"/>
</dbReference>
<protein>
    <submittedName>
        <fullName evidence="2">Beta-lactamase class A</fullName>
        <ecNumber evidence="2">3.5.2.6</ecNumber>
    </submittedName>
</protein>
<evidence type="ECO:0000259" key="1">
    <source>
        <dbReference type="Pfam" id="PF13354"/>
    </source>
</evidence>
<evidence type="ECO:0000313" key="2">
    <source>
        <dbReference type="EMBL" id="MBM7703230.1"/>
    </source>
</evidence>
<gene>
    <name evidence="2" type="ORF">JOC83_002077</name>
</gene>
<dbReference type="RefSeq" id="WP_205186819.1">
    <property type="nucleotide sequence ID" value="NZ_JAFBFC010000003.1"/>
</dbReference>
<accession>A0ABS2QUQ8</accession>
<comment type="caution">
    <text evidence="2">The sequence shown here is derived from an EMBL/GenBank/DDBJ whole genome shotgun (WGS) entry which is preliminary data.</text>
</comment>
<evidence type="ECO:0000313" key="3">
    <source>
        <dbReference type="Proteomes" id="UP000809829"/>
    </source>
</evidence>
<dbReference type="GO" id="GO:0008800">
    <property type="term" value="F:beta-lactamase activity"/>
    <property type="evidence" value="ECO:0007669"/>
    <property type="project" value="UniProtKB-EC"/>
</dbReference>
<keyword evidence="3" id="KW-1185">Reference proteome</keyword>
<name>A0ABS2QUQ8_9BACI</name>
<dbReference type="InterPro" id="IPR012338">
    <property type="entry name" value="Beta-lactam/transpept-like"/>
</dbReference>
<sequence>MNIVSLEQSIYDVITQCEGRVSIAIDLHPHTISINSQEIYPAASLIKIPILLAGVRQAQQEVIDLEQLVTIPPKEKVGGAGVLSALSDTITLTVKDLLTLMIIVSDNTATNLLIDRLGRKSIDELCNVLSLEHTSIKRKLMDFEGMERGFDNQTSASDMIRCLKAIDKSTLFESTSRDMMLHILGQQQFYDKLPAMMNRQIVSVANKTGELPGVEHDCAIIRYKGKTAYIAVLIDQLENNHIGRQTITQIGHLLYTYLVSR</sequence>
<dbReference type="PANTHER" id="PTHR35333">
    <property type="entry name" value="BETA-LACTAMASE"/>
    <property type="match status" value="1"/>
</dbReference>
<dbReference type="EC" id="3.5.2.6" evidence="2"/>
<dbReference type="EMBL" id="JAFBFC010000003">
    <property type="protein sequence ID" value="MBM7703230.1"/>
    <property type="molecule type" value="Genomic_DNA"/>
</dbReference>
<dbReference type="PANTHER" id="PTHR35333:SF3">
    <property type="entry name" value="BETA-LACTAMASE-TYPE TRANSPEPTIDASE FOLD CONTAINING PROTEIN"/>
    <property type="match status" value="1"/>
</dbReference>
<organism evidence="2 3">
    <name type="scientific">Priestia iocasae</name>
    <dbReference type="NCBI Taxonomy" id="2291674"/>
    <lineage>
        <taxon>Bacteria</taxon>
        <taxon>Bacillati</taxon>
        <taxon>Bacillota</taxon>
        <taxon>Bacilli</taxon>
        <taxon>Bacillales</taxon>
        <taxon>Bacillaceae</taxon>
        <taxon>Priestia</taxon>
    </lineage>
</organism>